<name>V6LL45_9EUKA</name>
<dbReference type="AlphaFoldDB" id="V6LL45"/>
<reference evidence="2" key="2">
    <citation type="submission" date="2020-12" db="EMBL/GenBank/DDBJ databases">
        <title>New Spironucleus salmonicida genome in near-complete chromosomes.</title>
        <authorList>
            <person name="Xu F."/>
            <person name="Kurt Z."/>
            <person name="Jimenez-Gonzalez A."/>
            <person name="Astvaldsson A."/>
            <person name="Andersson J.O."/>
            <person name="Svard S.G."/>
        </authorList>
    </citation>
    <scope>NUCLEOTIDE SEQUENCE</scope>
    <source>
        <strain evidence="2">ATCC 50377</strain>
    </source>
</reference>
<dbReference type="EMBL" id="AUWU02000005">
    <property type="protein sequence ID" value="KAH0573420.1"/>
    <property type="molecule type" value="Genomic_DNA"/>
</dbReference>
<keyword evidence="3" id="KW-1185">Reference proteome</keyword>
<sequence length="215" mass="24726">MFTASPPLQDDIRVLADVFWRYAKCSKSQKYRISSYFVFIGCPRLRLTETTTVIQKSITSRFIEKVYPPNDSIFSISSLQLTNSRPFKVQFQQAITAGGELRQFGSKKYKISNSEQFLFASPFASDFVIQVQRIQQWDDEIQGVLEKRVGQIQIFSGTYCNFEVSGGIIEKNNEKNNFIEIVILFTQFDQFGEVECKTSAEEFLNLLKKLSGELQ</sequence>
<proteinExistence type="predicted"/>
<evidence type="ECO:0000313" key="1">
    <source>
        <dbReference type="EMBL" id="EST45088.1"/>
    </source>
</evidence>
<dbReference type="EMBL" id="KI546101">
    <property type="protein sequence ID" value="EST45088.1"/>
    <property type="molecule type" value="Genomic_DNA"/>
</dbReference>
<reference evidence="1 2" key="1">
    <citation type="journal article" date="2014" name="PLoS Genet.">
        <title>The Genome of Spironucleus salmonicida Highlights a Fish Pathogen Adapted to Fluctuating Environments.</title>
        <authorList>
            <person name="Xu F."/>
            <person name="Jerlstrom-Hultqvist J."/>
            <person name="Einarsson E."/>
            <person name="Astvaldsson A."/>
            <person name="Svard S.G."/>
            <person name="Andersson J.O."/>
        </authorList>
    </citation>
    <scope>NUCLEOTIDE SEQUENCE</scope>
    <source>
        <strain evidence="2">ATCC 50377</strain>
    </source>
</reference>
<protein>
    <submittedName>
        <fullName evidence="1">Uncharacterized protein</fullName>
    </submittedName>
</protein>
<organism evidence="1">
    <name type="scientific">Spironucleus salmonicida</name>
    <dbReference type="NCBI Taxonomy" id="348837"/>
    <lineage>
        <taxon>Eukaryota</taxon>
        <taxon>Metamonada</taxon>
        <taxon>Diplomonadida</taxon>
        <taxon>Hexamitidae</taxon>
        <taxon>Hexamitinae</taxon>
        <taxon>Spironucleus</taxon>
    </lineage>
</organism>
<accession>V6LL45</accession>
<dbReference type="VEuPathDB" id="GiardiaDB:SS50377_25540"/>
<dbReference type="Proteomes" id="UP000018208">
    <property type="component" value="Unassembled WGS sequence"/>
</dbReference>
<evidence type="ECO:0000313" key="2">
    <source>
        <dbReference type="EMBL" id="KAH0573420.1"/>
    </source>
</evidence>
<gene>
    <name evidence="1" type="ORF">SS50377_15108</name>
    <name evidence="2" type="ORF">SS50377_25540</name>
</gene>
<evidence type="ECO:0000313" key="3">
    <source>
        <dbReference type="Proteomes" id="UP000018208"/>
    </source>
</evidence>